<dbReference type="InterPro" id="IPR023346">
    <property type="entry name" value="Lysozyme-like_dom_sf"/>
</dbReference>
<evidence type="ECO:0000256" key="6">
    <source>
        <dbReference type="ARBA" id="ARBA00034000"/>
    </source>
</evidence>
<evidence type="ECO:0000256" key="5">
    <source>
        <dbReference type="ARBA" id="ARBA00023268"/>
    </source>
</evidence>
<dbReference type="SUPFAM" id="SSF53955">
    <property type="entry name" value="Lysozyme-like"/>
    <property type="match status" value="1"/>
</dbReference>
<comment type="catalytic activity">
    <reaction evidence="6">
        <text>Preferential cleavage: (Ac)2-L-Lys-D-Ala-|-D-Ala. Also transpeptidation of peptidyl-alanyl moieties that are N-acyl substituents of D-alanine.</text>
        <dbReference type="EC" id="3.4.16.4"/>
    </reaction>
</comment>
<evidence type="ECO:0000256" key="3">
    <source>
        <dbReference type="ARBA" id="ARBA00022676"/>
    </source>
</evidence>
<dbReference type="GO" id="GO:0030288">
    <property type="term" value="C:outer membrane-bounded periplasmic space"/>
    <property type="evidence" value="ECO:0007669"/>
    <property type="project" value="TreeGrafter"/>
</dbReference>
<comment type="caution">
    <text evidence="10">The sequence shown here is derived from an EMBL/GenBank/DDBJ whole genome shotgun (WGS) entry which is preliminary data.</text>
</comment>
<keyword evidence="1" id="KW-0121">Carboxypeptidase</keyword>
<keyword evidence="8" id="KW-0472">Membrane</keyword>
<keyword evidence="11" id="KW-1185">Reference proteome</keyword>
<evidence type="ECO:0000313" key="11">
    <source>
        <dbReference type="Proteomes" id="UP000295124"/>
    </source>
</evidence>
<dbReference type="EMBL" id="SMKX01000001">
    <property type="protein sequence ID" value="TDD63416.1"/>
    <property type="molecule type" value="Genomic_DNA"/>
</dbReference>
<dbReference type="GO" id="GO:0006508">
    <property type="term" value="P:proteolysis"/>
    <property type="evidence" value="ECO:0007669"/>
    <property type="project" value="UniProtKB-KW"/>
</dbReference>
<dbReference type="AlphaFoldDB" id="A0A4R4ZYH8"/>
<dbReference type="OrthoDB" id="9766909at2"/>
<dbReference type="PANTHER" id="PTHR32282:SF34">
    <property type="entry name" value="PENICILLIN-BINDING PROTEIN 1A"/>
    <property type="match status" value="1"/>
</dbReference>
<dbReference type="GO" id="GO:0008955">
    <property type="term" value="F:peptidoglycan glycosyltransferase activity"/>
    <property type="evidence" value="ECO:0007669"/>
    <property type="project" value="UniProtKB-EC"/>
</dbReference>
<organism evidence="10 11">
    <name type="scientific">Kribbella antibiotica</name>
    <dbReference type="NCBI Taxonomy" id="190195"/>
    <lineage>
        <taxon>Bacteria</taxon>
        <taxon>Bacillati</taxon>
        <taxon>Actinomycetota</taxon>
        <taxon>Actinomycetes</taxon>
        <taxon>Propionibacteriales</taxon>
        <taxon>Kribbellaceae</taxon>
        <taxon>Kribbella</taxon>
    </lineage>
</organism>
<protein>
    <submittedName>
        <fullName evidence="10">Penicillin-binding protein</fullName>
    </submittedName>
</protein>
<dbReference type="InterPro" id="IPR036950">
    <property type="entry name" value="PBP_transglycosylase"/>
</dbReference>
<evidence type="ECO:0000256" key="2">
    <source>
        <dbReference type="ARBA" id="ARBA00022670"/>
    </source>
</evidence>
<sequence>MRRPATRTRRWFRRIAGWLLGSFFVVVIGAVVAFFVGYARTGVPDANEKFEANTTVVTYADGKTQVGSFFQQNRKSVPLAQIPKHVQDAVIAAEDRSFWTNPGVSFPGMGRAAFAIARGKQLQGGSTITQQYVKVMYLNQERTMSRKLDELFIATKISRTRDKEWVLGNYLNTIYFGEGAYGVRAAGQVYFGVDHPKDLTVPQAAYLATVLNNPTRFDSDDPAAAERILGRYQYVVNGMAEMGTITPAQSAQYRKALPVLHKKPKSNRYAGPSGFLLEMTRRELAKYGFEGDRLSGGGLRVVTTFDHQLQAKAVAAVRDVPIRGLQIGLASVRPATGEVAAVVGGADFLKSQLNWATTKAPPGALLRPFAIPAGLADRSGAFEVPSSEGSLNRAFFQLVDSKRGPLIAAAAEAAGIPRIPPTDRQAPGLGPDALASPLDLASAYGVFAADGRKVTPHVIKEVRDAHGKLLWSAATQKGLEPAQVYPAAAAILTAKLVGGSKATTVNGLSIEKRKANLKCRCRANKGLQPLASWHVGYSSDLSTAIVYRAGKQGESALPLDNTKEGPTLTWFRYLGGLAVPALR</sequence>
<name>A0A4R4ZYH8_9ACTN</name>
<keyword evidence="5" id="KW-0511">Multifunctional enzyme</keyword>
<dbReference type="InterPro" id="IPR001264">
    <property type="entry name" value="Glyco_trans_51"/>
</dbReference>
<evidence type="ECO:0000256" key="4">
    <source>
        <dbReference type="ARBA" id="ARBA00022679"/>
    </source>
</evidence>
<dbReference type="Gene3D" id="3.40.710.10">
    <property type="entry name" value="DD-peptidase/beta-lactamase superfamily"/>
    <property type="match status" value="2"/>
</dbReference>
<evidence type="ECO:0000259" key="9">
    <source>
        <dbReference type="Pfam" id="PF00912"/>
    </source>
</evidence>
<proteinExistence type="predicted"/>
<dbReference type="GO" id="GO:0009252">
    <property type="term" value="P:peptidoglycan biosynthetic process"/>
    <property type="evidence" value="ECO:0007669"/>
    <property type="project" value="TreeGrafter"/>
</dbReference>
<feature type="transmembrane region" description="Helical" evidence="8">
    <location>
        <begin position="15"/>
        <end position="39"/>
    </location>
</feature>
<dbReference type="GO" id="GO:0009002">
    <property type="term" value="F:serine-type D-Ala-D-Ala carboxypeptidase activity"/>
    <property type="evidence" value="ECO:0007669"/>
    <property type="project" value="UniProtKB-EC"/>
</dbReference>
<gene>
    <name evidence="10" type="ORF">E1263_00235</name>
</gene>
<keyword evidence="2" id="KW-0645">Protease</keyword>
<dbReference type="SUPFAM" id="SSF56601">
    <property type="entry name" value="beta-lactamase/transpeptidase-like"/>
    <property type="match status" value="1"/>
</dbReference>
<keyword evidence="8" id="KW-0812">Transmembrane</keyword>
<keyword evidence="2" id="KW-0378">Hydrolase</keyword>
<accession>A0A4R4ZYH8</accession>
<evidence type="ECO:0000256" key="8">
    <source>
        <dbReference type="SAM" id="Phobius"/>
    </source>
</evidence>
<keyword evidence="4" id="KW-0808">Transferase</keyword>
<evidence type="ECO:0000256" key="7">
    <source>
        <dbReference type="ARBA" id="ARBA00049902"/>
    </source>
</evidence>
<reference evidence="10 11" key="1">
    <citation type="submission" date="2019-03" db="EMBL/GenBank/DDBJ databases">
        <title>Draft genome sequences of novel Actinobacteria.</title>
        <authorList>
            <person name="Sahin N."/>
            <person name="Ay H."/>
            <person name="Saygin H."/>
        </authorList>
    </citation>
    <scope>NUCLEOTIDE SEQUENCE [LARGE SCALE GENOMIC DNA]</scope>
    <source>
        <strain evidence="10 11">JCM 13523</strain>
    </source>
</reference>
<evidence type="ECO:0000256" key="1">
    <source>
        <dbReference type="ARBA" id="ARBA00022645"/>
    </source>
</evidence>
<dbReference type="PANTHER" id="PTHR32282">
    <property type="entry name" value="BINDING PROTEIN TRANSPEPTIDASE, PUTATIVE-RELATED"/>
    <property type="match status" value="1"/>
</dbReference>
<dbReference type="Pfam" id="PF00912">
    <property type="entry name" value="Transgly"/>
    <property type="match status" value="1"/>
</dbReference>
<dbReference type="Proteomes" id="UP000295124">
    <property type="component" value="Unassembled WGS sequence"/>
</dbReference>
<keyword evidence="8" id="KW-1133">Transmembrane helix</keyword>
<dbReference type="Gene3D" id="1.10.3810.10">
    <property type="entry name" value="Biosynthetic peptidoglycan transglycosylase-like"/>
    <property type="match status" value="1"/>
</dbReference>
<evidence type="ECO:0000313" key="10">
    <source>
        <dbReference type="EMBL" id="TDD63416.1"/>
    </source>
</evidence>
<keyword evidence="3" id="KW-0328">Glycosyltransferase</keyword>
<comment type="catalytic activity">
    <reaction evidence="7">
        <text>[GlcNAc-(1-&gt;4)-Mur2Ac(oyl-L-Ala-gamma-D-Glu-L-Lys-D-Ala-D-Ala)](n)-di-trans,octa-cis-undecaprenyl diphosphate + beta-D-GlcNAc-(1-&gt;4)-Mur2Ac(oyl-L-Ala-gamma-D-Glu-L-Lys-D-Ala-D-Ala)-di-trans,octa-cis-undecaprenyl diphosphate = [GlcNAc-(1-&gt;4)-Mur2Ac(oyl-L-Ala-gamma-D-Glu-L-Lys-D-Ala-D-Ala)](n+1)-di-trans,octa-cis-undecaprenyl diphosphate + di-trans,octa-cis-undecaprenyl diphosphate + H(+)</text>
        <dbReference type="Rhea" id="RHEA:23708"/>
        <dbReference type="Rhea" id="RHEA-COMP:9602"/>
        <dbReference type="Rhea" id="RHEA-COMP:9603"/>
        <dbReference type="ChEBI" id="CHEBI:15378"/>
        <dbReference type="ChEBI" id="CHEBI:58405"/>
        <dbReference type="ChEBI" id="CHEBI:60033"/>
        <dbReference type="ChEBI" id="CHEBI:78435"/>
        <dbReference type="EC" id="2.4.99.28"/>
    </reaction>
</comment>
<feature type="domain" description="Glycosyl transferase family 51" evidence="9">
    <location>
        <begin position="66"/>
        <end position="239"/>
    </location>
</feature>
<dbReference type="RefSeq" id="WP_132163995.1">
    <property type="nucleotide sequence ID" value="NZ_SMKX01000001.1"/>
</dbReference>
<dbReference type="InterPro" id="IPR050396">
    <property type="entry name" value="Glycosyltr_51/Transpeptidase"/>
</dbReference>
<dbReference type="InterPro" id="IPR012338">
    <property type="entry name" value="Beta-lactam/transpept-like"/>
</dbReference>